<gene>
    <name evidence="4" type="ORF">GGG17_01240</name>
</gene>
<comment type="similarity">
    <text evidence="1">Belongs to the AHA1 family.</text>
</comment>
<name>A0A6I3IKY9_9MICO</name>
<dbReference type="SUPFAM" id="SSF55961">
    <property type="entry name" value="Bet v1-like"/>
    <property type="match status" value="1"/>
</dbReference>
<proteinExistence type="inferred from homology"/>
<dbReference type="Pfam" id="PF08327">
    <property type="entry name" value="AHSA1"/>
    <property type="match status" value="1"/>
</dbReference>
<feature type="domain" description="Activator of Hsp90 ATPase homologue 1/2-like C-terminal" evidence="3">
    <location>
        <begin position="73"/>
        <end position="180"/>
    </location>
</feature>
<feature type="region of interest" description="Disordered" evidence="2">
    <location>
        <begin position="1"/>
        <end position="38"/>
    </location>
</feature>
<dbReference type="AlphaFoldDB" id="A0A6I3IKY9"/>
<dbReference type="Gene3D" id="3.30.530.20">
    <property type="match status" value="1"/>
</dbReference>
<evidence type="ECO:0000313" key="4">
    <source>
        <dbReference type="EMBL" id="MTB70620.1"/>
    </source>
</evidence>
<comment type="caution">
    <text evidence="4">The sequence shown here is derived from an EMBL/GenBank/DDBJ whole genome shotgun (WGS) entry which is preliminary data.</text>
</comment>
<evidence type="ECO:0000256" key="2">
    <source>
        <dbReference type="SAM" id="MobiDB-lite"/>
    </source>
</evidence>
<protein>
    <submittedName>
        <fullName evidence="4">Toxin-antitoxin system, toxin component</fullName>
    </submittedName>
</protein>
<evidence type="ECO:0000256" key="1">
    <source>
        <dbReference type="ARBA" id="ARBA00006817"/>
    </source>
</evidence>
<organism evidence="4 5">
    <name type="scientific">Arsenicicoccus cauae</name>
    <dbReference type="NCBI Taxonomy" id="2663847"/>
    <lineage>
        <taxon>Bacteria</taxon>
        <taxon>Bacillati</taxon>
        <taxon>Actinomycetota</taxon>
        <taxon>Actinomycetes</taxon>
        <taxon>Micrococcales</taxon>
        <taxon>Intrasporangiaceae</taxon>
        <taxon>Arsenicicoccus</taxon>
    </lineage>
</organism>
<dbReference type="Proteomes" id="UP000431092">
    <property type="component" value="Unassembled WGS sequence"/>
</dbReference>
<keyword evidence="5" id="KW-1185">Reference proteome</keyword>
<reference evidence="4 5" key="1">
    <citation type="submission" date="2019-11" db="EMBL/GenBank/DDBJ databases">
        <title>Whole genome sequencing identifies a novel species of the genus Arsenicicoccus isolated from human blood.</title>
        <authorList>
            <person name="Jeong J.H."/>
            <person name="Kweon O.J."/>
            <person name="Kim H.R."/>
            <person name="Kim T.-H."/>
            <person name="Ha S.-M."/>
            <person name="Lee M.-K."/>
        </authorList>
    </citation>
    <scope>NUCLEOTIDE SEQUENCE [LARGE SCALE GENOMIC DNA]</scope>
    <source>
        <strain evidence="4 5">MKL-02</strain>
    </source>
</reference>
<dbReference type="InterPro" id="IPR013538">
    <property type="entry name" value="ASHA1/2-like_C"/>
</dbReference>
<dbReference type="EMBL" id="WLVL01000004">
    <property type="protein sequence ID" value="MTB70620.1"/>
    <property type="molecule type" value="Genomic_DNA"/>
</dbReference>
<accession>A0A6I3IKY9</accession>
<dbReference type="InterPro" id="IPR023393">
    <property type="entry name" value="START-like_dom_sf"/>
</dbReference>
<evidence type="ECO:0000259" key="3">
    <source>
        <dbReference type="Pfam" id="PF08327"/>
    </source>
</evidence>
<sequence>MVHPTRMVQDAHAGARCATRVARRHNGSRPTSHEEPPVNDLLTSFVESRTVDATLATTQGEAVLTMVHELPSTPEQTWALITDPQLAATWSPVVGDRPLDTVGPAISRENADDEPVDAEVLVAEPPRELVHRWGADELRWSVAAHERGSRLTLRQVLEDPTQASSLAAGWHLCLAGLEARAAGHDVSRPVGTEAARRYGWDQLRDGYDVLFAQQQH</sequence>
<evidence type="ECO:0000313" key="5">
    <source>
        <dbReference type="Proteomes" id="UP000431092"/>
    </source>
</evidence>